<reference evidence="1" key="1">
    <citation type="journal article" date="2020" name="mSystems">
        <title>Genome- and Community-Level Interaction Insights into Carbon Utilization and Element Cycling Functions of Hydrothermarchaeota in Hydrothermal Sediment.</title>
        <authorList>
            <person name="Zhou Z."/>
            <person name="Liu Y."/>
            <person name="Xu W."/>
            <person name="Pan J."/>
            <person name="Luo Z.H."/>
            <person name="Li M."/>
        </authorList>
    </citation>
    <scope>NUCLEOTIDE SEQUENCE [LARGE SCALE GENOMIC DNA]</scope>
    <source>
        <strain evidence="1">SpSt-1084</strain>
    </source>
</reference>
<dbReference type="InterPro" id="IPR021530">
    <property type="entry name" value="AllH-like"/>
</dbReference>
<dbReference type="Pfam" id="PF11392">
    <property type="entry name" value="AllH"/>
    <property type="match status" value="1"/>
</dbReference>
<organism evidence="1">
    <name type="scientific">Caldiarchaeum subterraneum</name>
    <dbReference type="NCBI Taxonomy" id="311458"/>
    <lineage>
        <taxon>Archaea</taxon>
        <taxon>Nitrososphaerota</taxon>
        <taxon>Candidatus Caldarchaeales</taxon>
        <taxon>Candidatus Caldarchaeaceae</taxon>
        <taxon>Candidatus Caldarchaeum</taxon>
    </lineage>
</organism>
<gene>
    <name evidence="1" type="ORF">ENM42_02645</name>
</gene>
<accession>A0A7C5U498</accession>
<dbReference type="EMBL" id="DRXS01000144">
    <property type="protein sequence ID" value="HHR40708.1"/>
    <property type="molecule type" value="Genomic_DNA"/>
</dbReference>
<dbReference type="AlphaFoldDB" id="A0A7C5U498"/>
<proteinExistence type="predicted"/>
<protein>
    <submittedName>
        <fullName evidence="1">DUF2877 domain-containing protein</fullName>
    </submittedName>
</protein>
<sequence>MQGFAGCEVEEILSRENRAWVEHVGEKAAYIKTSDNDFIIFSRKLLTPYSVAFEQHWQHVKKCITPGVEILYQRSNLYLGNCVNVLLSPADGCGKITTATKIKRDALRLAYNASLILFTDFRFDGVLKDAVNLVRNSPLSNLLQSLEKVIGLGPGLTPAGDDFISGVLLGLRFCGVHVSAENLVQKAIQRSRWPSWKMIEHAVHGCGFTPIYRLSISLMNGNNVVENLVDSLRVGASTGMATVCGFLETVKRFHISLSRIRFKSSSISAGGDHSMSITSTP</sequence>
<comment type="caution">
    <text evidence="1">The sequence shown here is derived from an EMBL/GenBank/DDBJ whole genome shotgun (WGS) entry which is preliminary data.</text>
</comment>
<evidence type="ECO:0000313" key="1">
    <source>
        <dbReference type="EMBL" id="HHR40708.1"/>
    </source>
</evidence>
<name>A0A7C5U498_CALS0</name>